<dbReference type="NCBIfam" id="NF008137">
    <property type="entry name" value="PRK10885.1"/>
    <property type="match status" value="1"/>
</dbReference>
<dbReference type="CDD" id="cd05398">
    <property type="entry name" value="NT_ClassII-CCAase"/>
    <property type="match status" value="1"/>
</dbReference>
<dbReference type="GO" id="GO:0046872">
    <property type="term" value="F:metal ion binding"/>
    <property type="evidence" value="ECO:0007669"/>
    <property type="project" value="UniProtKB-KW"/>
</dbReference>
<reference evidence="15 16" key="1">
    <citation type="submission" date="2018-01" db="EMBL/GenBank/DDBJ databases">
        <title>Co-occurrence of chitin degradation, pigmentation and bioactivity in marine Pseudoalteromonas.</title>
        <authorList>
            <person name="Paulsen S."/>
            <person name="Gram L."/>
            <person name="Machado H."/>
        </authorList>
    </citation>
    <scope>NUCLEOTIDE SEQUENCE [LARGE SCALE GENOMIC DNA]</scope>
    <source>
        <strain evidence="15 16">S3898</strain>
    </source>
</reference>
<dbReference type="CDD" id="cd00077">
    <property type="entry name" value="HDc"/>
    <property type="match status" value="1"/>
</dbReference>
<dbReference type="InterPro" id="IPR043519">
    <property type="entry name" value="NT_sf"/>
</dbReference>
<dbReference type="GO" id="GO:0016787">
    <property type="term" value="F:hydrolase activity"/>
    <property type="evidence" value="ECO:0007669"/>
    <property type="project" value="UniProtKB-KW"/>
</dbReference>
<evidence type="ECO:0000256" key="6">
    <source>
        <dbReference type="ARBA" id="ARBA00022723"/>
    </source>
</evidence>
<dbReference type="PANTHER" id="PTHR47545:SF1">
    <property type="entry name" value="MULTIFUNCTIONAL CCA PROTEIN"/>
    <property type="match status" value="1"/>
</dbReference>
<evidence type="ECO:0000256" key="7">
    <source>
        <dbReference type="ARBA" id="ARBA00022741"/>
    </source>
</evidence>
<dbReference type="Proteomes" id="UP000291338">
    <property type="component" value="Unassembled WGS sequence"/>
</dbReference>
<dbReference type="Gene3D" id="1.10.3090.10">
    <property type="entry name" value="cca-adding enzyme, domain 2"/>
    <property type="match status" value="1"/>
</dbReference>
<evidence type="ECO:0000256" key="12">
    <source>
        <dbReference type="ARBA" id="ARBA00022884"/>
    </source>
</evidence>
<proteinExistence type="inferred from homology"/>
<dbReference type="GO" id="GO:0042245">
    <property type="term" value="P:RNA repair"/>
    <property type="evidence" value="ECO:0007669"/>
    <property type="project" value="UniProtKB-KW"/>
</dbReference>
<dbReference type="GO" id="GO:0001680">
    <property type="term" value="P:tRNA 3'-terminal CCA addition"/>
    <property type="evidence" value="ECO:0007669"/>
    <property type="project" value="InterPro"/>
</dbReference>
<dbReference type="GO" id="GO:0003723">
    <property type="term" value="F:RNA binding"/>
    <property type="evidence" value="ECO:0007669"/>
    <property type="project" value="UniProtKB-KW"/>
</dbReference>
<dbReference type="AlphaFoldDB" id="A0A4Q7II77"/>
<dbReference type="GO" id="GO:0005524">
    <property type="term" value="F:ATP binding"/>
    <property type="evidence" value="ECO:0007669"/>
    <property type="project" value="UniProtKB-KW"/>
</dbReference>
<keyword evidence="12 13" id="KW-0694">RNA-binding</keyword>
<keyword evidence="6" id="KW-0479">Metal-binding</keyword>
<evidence type="ECO:0000256" key="1">
    <source>
        <dbReference type="ARBA" id="ARBA00001946"/>
    </source>
</evidence>
<dbReference type="InterPro" id="IPR002646">
    <property type="entry name" value="PolA_pol_head_dom"/>
</dbReference>
<comment type="similarity">
    <text evidence="13">Belongs to the tRNA nucleotidyltransferase/poly(A) polymerase family.</text>
</comment>
<evidence type="ECO:0000256" key="13">
    <source>
        <dbReference type="RuleBase" id="RU003953"/>
    </source>
</evidence>
<dbReference type="InterPro" id="IPR012006">
    <property type="entry name" value="CCA_bact"/>
</dbReference>
<evidence type="ECO:0000256" key="4">
    <source>
        <dbReference type="ARBA" id="ARBA00022694"/>
    </source>
</evidence>
<evidence type="ECO:0000256" key="10">
    <source>
        <dbReference type="ARBA" id="ARBA00022840"/>
    </source>
</evidence>
<name>A0A4Q7II77_9GAMM</name>
<evidence type="ECO:0000256" key="9">
    <source>
        <dbReference type="ARBA" id="ARBA00022801"/>
    </source>
</evidence>
<dbReference type="PIRSF" id="PIRSF000813">
    <property type="entry name" value="CCA_bact"/>
    <property type="match status" value="1"/>
</dbReference>
<comment type="cofactor">
    <cofactor evidence="1">
        <name>Mg(2+)</name>
        <dbReference type="ChEBI" id="CHEBI:18420"/>
    </cofactor>
</comment>
<feature type="domain" description="HD" evidence="14">
    <location>
        <begin position="227"/>
        <end position="328"/>
    </location>
</feature>
<dbReference type="GO" id="GO:0004810">
    <property type="term" value="F:CCA tRNA nucleotidyltransferase activity"/>
    <property type="evidence" value="ECO:0007669"/>
    <property type="project" value="InterPro"/>
</dbReference>
<keyword evidence="7" id="KW-0547">Nucleotide-binding</keyword>
<dbReference type="PROSITE" id="PS51831">
    <property type="entry name" value="HD"/>
    <property type="match status" value="1"/>
</dbReference>
<gene>
    <name evidence="15" type="ORF">C1E23_19070</name>
</gene>
<evidence type="ECO:0000256" key="3">
    <source>
        <dbReference type="ARBA" id="ARBA00022679"/>
    </source>
</evidence>
<keyword evidence="9" id="KW-0378">Hydrolase</keyword>
<evidence type="ECO:0000256" key="8">
    <source>
        <dbReference type="ARBA" id="ARBA00022800"/>
    </source>
</evidence>
<dbReference type="InterPro" id="IPR050124">
    <property type="entry name" value="tRNA_CCA-adding_enzyme"/>
</dbReference>
<dbReference type="Gene3D" id="3.30.460.10">
    <property type="entry name" value="Beta Polymerase, domain 2"/>
    <property type="match status" value="1"/>
</dbReference>
<evidence type="ECO:0000313" key="15">
    <source>
        <dbReference type="EMBL" id="RZQ51530.1"/>
    </source>
</evidence>
<protein>
    <submittedName>
        <fullName evidence="15">Multifunctional CCA addition/repair protein</fullName>
    </submittedName>
</protein>
<evidence type="ECO:0000256" key="2">
    <source>
        <dbReference type="ARBA" id="ARBA00022596"/>
    </source>
</evidence>
<keyword evidence="11" id="KW-0460">Magnesium</keyword>
<evidence type="ECO:0000256" key="5">
    <source>
        <dbReference type="ARBA" id="ARBA00022695"/>
    </source>
</evidence>
<comment type="caution">
    <text evidence="15">The sequence shown here is derived from an EMBL/GenBank/DDBJ whole genome shotgun (WGS) entry which is preliminary data.</text>
</comment>
<dbReference type="Pfam" id="PF01743">
    <property type="entry name" value="PolyA_pol"/>
    <property type="match status" value="1"/>
</dbReference>
<organism evidence="15 16">
    <name type="scientific">Pseudoalteromonas phenolica</name>
    <dbReference type="NCBI Taxonomy" id="161398"/>
    <lineage>
        <taxon>Bacteria</taxon>
        <taxon>Pseudomonadati</taxon>
        <taxon>Pseudomonadota</taxon>
        <taxon>Gammaproteobacteria</taxon>
        <taxon>Alteromonadales</taxon>
        <taxon>Pseudoalteromonadaceae</taxon>
        <taxon>Pseudoalteromonas</taxon>
    </lineage>
</organism>
<keyword evidence="8" id="KW-0692">RNA repair</keyword>
<dbReference type="SUPFAM" id="SSF81301">
    <property type="entry name" value="Nucleotidyltransferase"/>
    <property type="match status" value="1"/>
</dbReference>
<dbReference type="InterPro" id="IPR006674">
    <property type="entry name" value="HD_domain"/>
</dbReference>
<evidence type="ECO:0000256" key="11">
    <source>
        <dbReference type="ARBA" id="ARBA00022842"/>
    </source>
</evidence>
<dbReference type="InterPro" id="IPR032828">
    <property type="entry name" value="PolyA_RNA-bd"/>
</dbReference>
<dbReference type="SUPFAM" id="SSF81891">
    <property type="entry name" value="Poly A polymerase C-terminal region-like"/>
    <property type="match status" value="1"/>
</dbReference>
<dbReference type="PANTHER" id="PTHR47545">
    <property type="entry name" value="MULTIFUNCTIONAL CCA PROTEIN"/>
    <property type="match status" value="1"/>
</dbReference>
<dbReference type="InterPro" id="IPR003607">
    <property type="entry name" value="HD/PDEase_dom"/>
</dbReference>
<dbReference type="RefSeq" id="WP_130257073.1">
    <property type="nucleotide sequence ID" value="NZ_PPSX01000095.1"/>
</dbReference>
<dbReference type="Pfam" id="PF12627">
    <property type="entry name" value="PolyA_pol_RNAbd"/>
    <property type="match status" value="1"/>
</dbReference>
<dbReference type="EMBL" id="PPSX01000095">
    <property type="protein sequence ID" value="RZQ51530.1"/>
    <property type="molecule type" value="Genomic_DNA"/>
</dbReference>
<keyword evidence="10" id="KW-0067">ATP-binding</keyword>
<keyword evidence="2" id="KW-0533">Nickel</keyword>
<dbReference type="Pfam" id="PF01966">
    <property type="entry name" value="HD"/>
    <property type="match status" value="1"/>
</dbReference>
<keyword evidence="4" id="KW-0819">tRNA processing</keyword>
<keyword evidence="3 13" id="KW-0808">Transferase</keyword>
<keyword evidence="5" id="KW-0548">Nucleotidyltransferase</keyword>
<evidence type="ECO:0000259" key="14">
    <source>
        <dbReference type="PROSITE" id="PS51831"/>
    </source>
</evidence>
<accession>A0A4Q7II77</accession>
<sequence length="417" mass="47244">MKILDNTYLVGGAVRDTLLGKIPNDRDYVVVGATASDMLTLGFIQVGKDFPVFIHPKTKEEYALARTERKKGYGYKGFSIDADSKVTLEEDLARRDLTINAMALGKDNSLVDPFNGFSDLQNKVLRHTTDAFIEDPVRVLRVARFMARFGEQWSIAPETHDLMQTLKNLGELKYLVPERIWAETAKALSEPHPHLYFQTLNGLGIFPEIEAMVGLAQPAKYHPEGDVFTHTMLALKRAADLNFDLATRFAALTHDFGKPASFQKQGNFFGHEQAGIEVINKFCERLNVPERLRKLAILTSDNHTRCHKLFEMKASKVHKLIVETMDAVKKPERFQQFLQACLCDAQGRGQTFEQRDYPQYRLALLLLKNLSELDTKSIVQHALSLQKQGPEIGQFIRQAELACVKQTLLEKEEVKLP</sequence>
<evidence type="ECO:0000313" key="16">
    <source>
        <dbReference type="Proteomes" id="UP000291338"/>
    </source>
</evidence>